<keyword evidence="1" id="KW-1133">Transmembrane helix</keyword>
<evidence type="ECO:0000256" key="1">
    <source>
        <dbReference type="SAM" id="Phobius"/>
    </source>
</evidence>
<organism evidence="2 3">
    <name type="scientific">Mucilaginibacter lappiensis</name>
    <dbReference type="NCBI Taxonomy" id="354630"/>
    <lineage>
        <taxon>Bacteria</taxon>
        <taxon>Pseudomonadati</taxon>
        <taxon>Bacteroidota</taxon>
        <taxon>Sphingobacteriia</taxon>
        <taxon>Sphingobacteriales</taxon>
        <taxon>Sphingobacteriaceae</taxon>
        <taxon>Mucilaginibacter</taxon>
    </lineage>
</organism>
<evidence type="ECO:0000313" key="3">
    <source>
        <dbReference type="Proteomes" id="UP000541583"/>
    </source>
</evidence>
<reference evidence="2 3" key="1">
    <citation type="submission" date="2020-08" db="EMBL/GenBank/DDBJ databases">
        <title>Genomic Encyclopedia of Type Strains, Phase IV (KMG-V): Genome sequencing to study the core and pangenomes of soil and plant-associated prokaryotes.</title>
        <authorList>
            <person name="Whitman W."/>
        </authorList>
    </citation>
    <scope>NUCLEOTIDE SEQUENCE [LARGE SCALE GENOMIC DNA]</scope>
    <source>
        <strain evidence="2 3">ANJLi2</strain>
    </source>
</reference>
<protein>
    <recommendedName>
        <fullName evidence="4">Cytochrome oxidase complex assembly protein 1</fullName>
    </recommendedName>
</protein>
<dbReference type="EMBL" id="JACHCB010000003">
    <property type="protein sequence ID" value="MBB6108868.1"/>
    <property type="molecule type" value="Genomic_DNA"/>
</dbReference>
<dbReference type="Proteomes" id="UP000541583">
    <property type="component" value="Unassembled WGS sequence"/>
</dbReference>
<evidence type="ECO:0000313" key="2">
    <source>
        <dbReference type="EMBL" id="MBB6108868.1"/>
    </source>
</evidence>
<keyword evidence="1" id="KW-0812">Transmembrane</keyword>
<keyword evidence="3" id="KW-1185">Reference proteome</keyword>
<sequence>MKYSEWQLLSKDERKTIGWHRHPHIKTATLFSITFIIVFIAVIFGISKNSTVHLNRKPTGQEAFNMARGIVKDHLKQPSTALFPDRDFKPLIDTATNSYQIQSTVKALNATGKTINSVWVVDMNYTGGDWSEKTSWQVKSVSISPEN</sequence>
<proteinExistence type="predicted"/>
<name>A0ABR6PH01_9SPHI</name>
<gene>
    <name evidence="2" type="ORF">HDF23_001611</name>
</gene>
<accession>A0ABR6PH01</accession>
<keyword evidence="1" id="KW-0472">Membrane</keyword>
<dbReference type="RefSeq" id="WP_076372105.1">
    <property type="nucleotide sequence ID" value="NZ_FTMG01000003.1"/>
</dbReference>
<comment type="caution">
    <text evidence="2">The sequence shown here is derived from an EMBL/GenBank/DDBJ whole genome shotgun (WGS) entry which is preliminary data.</text>
</comment>
<evidence type="ECO:0008006" key="4">
    <source>
        <dbReference type="Google" id="ProtNLM"/>
    </source>
</evidence>
<feature type="transmembrane region" description="Helical" evidence="1">
    <location>
        <begin position="28"/>
        <end position="47"/>
    </location>
</feature>